<sequence>MSAMMVYAVVVVPVASGCAAALPEPGADCVAALRLVAVSAVTLLAMSYASFPMQCPYPKRSFIDRCLSKNDLLQMLHIEKRYIPIVCRYCYAGMPEHATISRGKKGEHDDTTIPAT</sequence>
<keyword evidence="1" id="KW-0812">Transmembrane</keyword>
<dbReference type="AlphaFoldDB" id="A0A848D2Z3"/>
<evidence type="ECO:0000313" key="3">
    <source>
        <dbReference type="Proteomes" id="UP000583419"/>
    </source>
</evidence>
<dbReference type="RefSeq" id="WP_168973325.1">
    <property type="nucleotide sequence ID" value="NZ_JABAGJ010000003.1"/>
</dbReference>
<organism evidence="2 3">
    <name type="scientific">Bifidobacterium boum</name>
    <dbReference type="NCBI Taxonomy" id="78343"/>
    <lineage>
        <taxon>Bacteria</taxon>
        <taxon>Bacillati</taxon>
        <taxon>Actinomycetota</taxon>
        <taxon>Actinomycetes</taxon>
        <taxon>Bifidobacteriales</taxon>
        <taxon>Bifidobacteriaceae</taxon>
        <taxon>Bifidobacterium</taxon>
    </lineage>
</organism>
<keyword evidence="1" id="KW-1133">Transmembrane helix</keyword>
<comment type="caution">
    <text evidence="2">The sequence shown here is derived from an EMBL/GenBank/DDBJ whole genome shotgun (WGS) entry which is preliminary data.</text>
</comment>
<reference evidence="2 3" key="1">
    <citation type="submission" date="2020-04" db="EMBL/GenBank/DDBJ databases">
        <authorList>
            <person name="Hitch T.C.A."/>
            <person name="Wylensek D."/>
            <person name="Clavel T."/>
        </authorList>
    </citation>
    <scope>NUCLEOTIDE SEQUENCE [LARGE SCALE GENOMIC DNA]</scope>
    <source>
        <strain evidence="2 3">WCA-130-P53-4B</strain>
    </source>
</reference>
<dbReference type="Proteomes" id="UP000583419">
    <property type="component" value="Unassembled WGS sequence"/>
</dbReference>
<evidence type="ECO:0000313" key="2">
    <source>
        <dbReference type="EMBL" id="NMF02126.1"/>
    </source>
</evidence>
<feature type="transmembrane region" description="Helical" evidence="1">
    <location>
        <begin position="31"/>
        <end position="51"/>
    </location>
</feature>
<evidence type="ECO:0000256" key="1">
    <source>
        <dbReference type="SAM" id="Phobius"/>
    </source>
</evidence>
<protein>
    <submittedName>
        <fullName evidence="2">Uncharacterized protein</fullName>
    </submittedName>
</protein>
<proteinExistence type="predicted"/>
<accession>A0A848D2Z3</accession>
<name>A0A848D2Z3_9BIFI</name>
<gene>
    <name evidence="2" type="ORF">HF843_02840</name>
</gene>
<dbReference type="EMBL" id="JABAGJ010000003">
    <property type="protein sequence ID" value="NMF02126.1"/>
    <property type="molecule type" value="Genomic_DNA"/>
</dbReference>
<keyword evidence="1" id="KW-0472">Membrane</keyword>